<gene>
    <name evidence="1" type="ORF">BRARA_C01020</name>
</gene>
<name>A0A397ZZT5_BRACM</name>
<reference evidence="1 2" key="1">
    <citation type="submission" date="2018-06" db="EMBL/GenBank/DDBJ databases">
        <title>WGS assembly of Brassica rapa FPsc.</title>
        <authorList>
            <person name="Bowman J."/>
            <person name="Kohchi T."/>
            <person name="Yamato K."/>
            <person name="Jenkins J."/>
            <person name="Shu S."/>
            <person name="Ishizaki K."/>
            <person name="Yamaoka S."/>
            <person name="Nishihama R."/>
            <person name="Nakamura Y."/>
            <person name="Berger F."/>
            <person name="Adam C."/>
            <person name="Aki S."/>
            <person name="Althoff F."/>
            <person name="Araki T."/>
            <person name="Arteaga-Vazquez M."/>
            <person name="Balasubrmanian S."/>
            <person name="Bauer D."/>
            <person name="Boehm C."/>
            <person name="Briginshaw L."/>
            <person name="Caballero-Perez J."/>
            <person name="Catarino B."/>
            <person name="Chen F."/>
            <person name="Chiyoda S."/>
            <person name="Chovatia M."/>
            <person name="Davies K."/>
            <person name="Delmans M."/>
            <person name="Demura T."/>
            <person name="Dierschke T."/>
            <person name="Dolan L."/>
            <person name="Dorantes-Acosta A."/>
            <person name="Eklund D."/>
            <person name="Florent S."/>
            <person name="Flores-Sandoval E."/>
            <person name="Fujiyama A."/>
            <person name="Fukuzawa H."/>
            <person name="Galik B."/>
            <person name="Grimanelli D."/>
            <person name="Grimwood J."/>
            <person name="Grossniklaus U."/>
            <person name="Hamada T."/>
            <person name="Haseloff J."/>
            <person name="Hetherington A."/>
            <person name="Higo A."/>
            <person name="Hirakawa Y."/>
            <person name="Hundley H."/>
            <person name="Ikeda Y."/>
            <person name="Inoue K."/>
            <person name="Inoue S."/>
            <person name="Ishida S."/>
            <person name="Jia Q."/>
            <person name="Kakita M."/>
            <person name="Kanazawa T."/>
            <person name="Kawai Y."/>
            <person name="Kawashima T."/>
            <person name="Kennedy M."/>
            <person name="Kinose K."/>
            <person name="Kinoshita T."/>
            <person name="Kohara Y."/>
            <person name="Koide E."/>
            <person name="Komatsu K."/>
            <person name="Kopischke S."/>
            <person name="Kubo M."/>
            <person name="Kyozuka J."/>
            <person name="Lagercrantz U."/>
            <person name="Lin S."/>
            <person name="Lindquist E."/>
            <person name="Lipzen A."/>
            <person name="Lu C."/>
            <person name="Luna E."/>
            <person name="Martienssen R."/>
            <person name="Minamino N."/>
            <person name="Mizutani M."/>
            <person name="Mizutani M."/>
            <person name="Mochizuki N."/>
            <person name="Monte I."/>
            <person name="Mosher R."/>
            <person name="Nagasaki H."/>
            <person name="Nakagami H."/>
            <person name="Naramoto S."/>
            <person name="Nishitani K."/>
            <person name="Ohtani M."/>
            <person name="Okamoto T."/>
            <person name="Okumura M."/>
            <person name="Phillips J."/>
            <person name="Pollak B."/>
            <person name="Reinders A."/>
            <person name="Roevekamp M."/>
            <person name="Sano R."/>
            <person name="Sawa S."/>
            <person name="Schmid M."/>
            <person name="Shirakawa M."/>
            <person name="Solano R."/>
            <person name="Spunde A."/>
            <person name="Suetsugu N."/>
            <person name="Sugano S."/>
            <person name="Sugiyama A."/>
            <person name="Sun R."/>
            <person name="Suzuki Y."/>
            <person name="Takenaka M."/>
            <person name="Takezawa D."/>
            <person name="Tomogane H."/>
            <person name="Tsuzuki M."/>
            <person name="Ueda T."/>
            <person name="Umeda M."/>
            <person name="Ward J."/>
            <person name="Watanabe Y."/>
            <person name="Yazaki K."/>
            <person name="Yokoyama R."/>
            <person name="Yoshitake Y."/>
            <person name="Yotsui I."/>
            <person name="Zachgo S."/>
            <person name="Schmutz J."/>
        </authorList>
    </citation>
    <scope>NUCLEOTIDE SEQUENCE [LARGE SCALE GENOMIC DNA]</scope>
    <source>
        <strain evidence="2">cv. B-3</strain>
    </source>
</reference>
<dbReference type="EMBL" id="CM010630">
    <property type="protein sequence ID" value="RID68890.1"/>
    <property type="molecule type" value="Genomic_DNA"/>
</dbReference>
<dbReference type="AlphaFoldDB" id="A0A397ZZT5"/>
<organism evidence="1 2">
    <name type="scientific">Brassica campestris</name>
    <name type="common">Field mustard</name>
    <dbReference type="NCBI Taxonomy" id="3711"/>
    <lineage>
        <taxon>Eukaryota</taxon>
        <taxon>Viridiplantae</taxon>
        <taxon>Streptophyta</taxon>
        <taxon>Embryophyta</taxon>
        <taxon>Tracheophyta</taxon>
        <taxon>Spermatophyta</taxon>
        <taxon>Magnoliopsida</taxon>
        <taxon>eudicotyledons</taxon>
        <taxon>Gunneridae</taxon>
        <taxon>Pentapetalae</taxon>
        <taxon>rosids</taxon>
        <taxon>malvids</taxon>
        <taxon>Brassicales</taxon>
        <taxon>Brassicaceae</taxon>
        <taxon>Brassiceae</taxon>
        <taxon>Brassica</taxon>
    </lineage>
</organism>
<dbReference type="Proteomes" id="UP000264353">
    <property type="component" value="Chromosome A3"/>
</dbReference>
<evidence type="ECO:0000313" key="2">
    <source>
        <dbReference type="Proteomes" id="UP000264353"/>
    </source>
</evidence>
<proteinExistence type="predicted"/>
<accession>A0A397ZZT5</accession>
<protein>
    <submittedName>
        <fullName evidence="1">Uncharacterized protein</fullName>
    </submittedName>
</protein>
<sequence length="74" mass="8089">MNLLQHLEDVDLVGLDALLGSLLLLVSGDGGGILRKLLSSLWLLLRCCCGGGGGFCRRFLLCWFLVCLGHCYDY</sequence>
<evidence type="ECO:0000313" key="1">
    <source>
        <dbReference type="EMBL" id="RID68890.1"/>
    </source>
</evidence>